<evidence type="ECO:0000313" key="3">
    <source>
        <dbReference type="EMBL" id="KOO22553.1"/>
    </source>
</evidence>
<reference evidence="4" key="1">
    <citation type="journal article" date="2015" name="PLoS Genet.">
        <title>Genome Sequence and Transcriptome Analyses of Chrysochromulina tobin: Metabolic Tools for Enhanced Algal Fitness in the Prominent Order Prymnesiales (Haptophyceae).</title>
        <authorList>
            <person name="Hovde B.T."/>
            <person name="Deodato C.R."/>
            <person name="Hunsperger H.M."/>
            <person name="Ryken S.A."/>
            <person name="Yost W."/>
            <person name="Jha R.K."/>
            <person name="Patterson J."/>
            <person name="Monnat R.J. Jr."/>
            <person name="Barlow S.B."/>
            <person name="Starkenburg S.R."/>
            <person name="Cattolico R.A."/>
        </authorList>
    </citation>
    <scope>NUCLEOTIDE SEQUENCE</scope>
    <source>
        <strain evidence="4">CCMP291</strain>
    </source>
</reference>
<feature type="transmembrane region" description="Helical" evidence="2">
    <location>
        <begin position="207"/>
        <end position="225"/>
    </location>
</feature>
<comment type="caution">
    <text evidence="3">The sequence shown here is derived from an EMBL/GenBank/DDBJ whole genome shotgun (WGS) entry which is preliminary data.</text>
</comment>
<feature type="transmembrane region" description="Helical" evidence="2">
    <location>
        <begin position="121"/>
        <end position="140"/>
    </location>
</feature>
<feature type="transmembrane region" description="Helical" evidence="2">
    <location>
        <begin position="168"/>
        <end position="195"/>
    </location>
</feature>
<evidence type="ECO:0000256" key="1">
    <source>
        <dbReference type="SAM" id="MobiDB-lite"/>
    </source>
</evidence>
<protein>
    <submittedName>
        <fullName evidence="3">Uncharacterized protein</fullName>
    </submittedName>
</protein>
<feature type="transmembrane region" description="Helical" evidence="2">
    <location>
        <begin position="50"/>
        <end position="71"/>
    </location>
</feature>
<evidence type="ECO:0000313" key="4">
    <source>
        <dbReference type="Proteomes" id="UP000037460"/>
    </source>
</evidence>
<accession>A0A0M0J8L4</accession>
<evidence type="ECO:0000256" key="2">
    <source>
        <dbReference type="SAM" id="Phobius"/>
    </source>
</evidence>
<proteinExistence type="predicted"/>
<feature type="region of interest" description="Disordered" evidence="1">
    <location>
        <begin position="1"/>
        <end position="23"/>
    </location>
</feature>
<name>A0A0M0J8L4_9EUKA</name>
<dbReference type="AlphaFoldDB" id="A0A0M0J8L4"/>
<keyword evidence="4" id="KW-1185">Reference proteome</keyword>
<keyword evidence="2" id="KW-0812">Transmembrane</keyword>
<dbReference type="EMBL" id="JWZX01003269">
    <property type="protein sequence ID" value="KOO22553.1"/>
    <property type="molecule type" value="Genomic_DNA"/>
</dbReference>
<feature type="transmembrane region" description="Helical" evidence="2">
    <location>
        <begin position="94"/>
        <end position="114"/>
    </location>
</feature>
<gene>
    <name evidence="3" type="ORF">Ctob_000073</name>
</gene>
<dbReference type="Proteomes" id="UP000037460">
    <property type="component" value="Unassembled WGS sequence"/>
</dbReference>
<feature type="transmembrane region" description="Helical" evidence="2">
    <location>
        <begin position="237"/>
        <end position="255"/>
    </location>
</feature>
<keyword evidence="2" id="KW-0472">Membrane</keyword>
<organism evidence="3 4">
    <name type="scientific">Chrysochromulina tobinii</name>
    <dbReference type="NCBI Taxonomy" id="1460289"/>
    <lineage>
        <taxon>Eukaryota</taxon>
        <taxon>Haptista</taxon>
        <taxon>Haptophyta</taxon>
        <taxon>Prymnesiophyceae</taxon>
        <taxon>Prymnesiales</taxon>
        <taxon>Chrysochromulinaceae</taxon>
        <taxon>Chrysochromulina</taxon>
    </lineage>
</organism>
<sequence length="261" mass="28583">MEPAAEQGTPRNKNIAQADEEDFEETETGLVSGVKIELVDWSKYSRPCEVVILCGIGGVLGYGLTGSEWMLGYNDQLKLITAGLYWSKVKDEPLLAYASLSPASLGGGLTYLGISYGMVRLAWLFGLLGLGVNLSLGHKLGEDHVVMLLDAVRGRWAHMAPSQKLVQVLLVLAFSCALLLWVRHVDWGALLLVYGQWAHAEHAHDHLSLFAVLAIFSMCTDTLALAADTVDSRFMEVVTWVLLVSKLLVVLVLICKREAFV</sequence>
<keyword evidence="2" id="KW-1133">Transmembrane helix</keyword>